<evidence type="ECO:0000313" key="3">
    <source>
        <dbReference type="EMBL" id="MDY5146832.1"/>
    </source>
</evidence>
<proteinExistence type="predicted"/>
<dbReference type="EMBL" id="JAWNFV010000002">
    <property type="protein sequence ID" value="MDY5140010.1"/>
    <property type="molecule type" value="Genomic_DNA"/>
</dbReference>
<evidence type="ECO:0000313" key="4">
    <source>
        <dbReference type="Proteomes" id="UP001284901"/>
    </source>
</evidence>
<dbReference type="Proteomes" id="UP001288320">
    <property type="component" value="Unassembled WGS sequence"/>
</dbReference>
<sequence length="21" mass="2393">MHYSRSGAHIVPATHTKRKSK</sequence>
<accession>A0AAW9HA65</accession>
<protein>
    <recommendedName>
        <fullName evidence="6">Bacterial toxin 50 domain-containing protein</fullName>
    </recommendedName>
</protein>
<dbReference type="AlphaFoldDB" id="A0AAW9HA65"/>
<reference evidence="2 4" key="1">
    <citation type="submission" date="2023-10" db="EMBL/GenBank/DDBJ databases">
        <title>Whole Genome based description of the genera Actinobaculum and Actinotignum reveals a complex phylogenetic relationship within the species included in the genus Actinotignum.</title>
        <authorList>
            <person name="Jensen C.S."/>
            <person name="Dargis R."/>
            <person name="Kemp M."/>
            <person name="Christensen J.J."/>
        </authorList>
    </citation>
    <scope>NUCLEOTIDE SEQUENCE</scope>
    <source>
        <strain evidence="3 4">SLA_B089</strain>
        <strain evidence="2">SLA_B245</strain>
    </source>
</reference>
<evidence type="ECO:0000313" key="5">
    <source>
        <dbReference type="Proteomes" id="UP001288320"/>
    </source>
</evidence>
<name>A0AAW9HA65_9ACTO</name>
<feature type="region of interest" description="Disordered" evidence="1">
    <location>
        <begin position="1"/>
        <end position="21"/>
    </location>
</feature>
<organism evidence="2 5">
    <name type="scientific">Actinotignum timonense</name>
    <dbReference type="NCBI Taxonomy" id="1870995"/>
    <lineage>
        <taxon>Bacteria</taxon>
        <taxon>Bacillati</taxon>
        <taxon>Actinomycetota</taxon>
        <taxon>Actinomycetes</taxon>
        <taxon>Actinomycetales</taxon>
        <taxon>Actinomycetaceae</taxon>
        <taxon>Actinotignum</taxon>
    </lineage>
</organism>
<evidence type="ECO:0000313" key="2">
    <source>
        <dbReference type="EMBL" id="MDY5140010.1"/>
    </source>
</evidence>
<dbReference type="Proteomes" id="UP001284901">
    <property type="component" value="Unassembled WGS sequence"/>
</dbReference>
<comment type="caution">
    <text evidence="2">The sequence shown here is derived from an EMBL/GenBank/DDBJ whole genome shotgun (WGS) entry which is preliminary data.</text>
</comment>
<gene>
    <name evidence="2" type="ORF">R6G74_01590</name>
    <name evidence="3" type="ORF">R6P33_07375</name>
</gene>
<keyword evidence="4" id="KW-1185">Reference proteome</keyword>
<evidence type="ECO:0008006" key="6">
    <source>
        <dbReference type="Google" id="ProtNLM"/>
    </source>
</evidence>
<evidence type="ECO:0000256" key="1">
    <source>
        <dbReference type="SAM" id="MobiDB-lite"/>
    </source>
</evidence>
<dbReference type="EMBL" id="JAWNFY010000020">
    <property type="protein sequence ID" value="MDY5146832.1"/>
    <property type="molecule type" value="Genomic_DNA"/>
</dbReference>